<evidence type="ECO:0000256" key="1">
    <source>
        <dbReference type="ARBA" id="ARBA00008668"/>
    </source>
</evidence>
<dbReference type="Pfam" id="PF13472">
    <property type="entry name" value="Lipase_GDSL_2"/>
    <property type="match status" value="1"/>
</dbReference>
<sequence length="582" mass="64891">MKRYVRCVWAILLLFFFSTGIEGPAQPKAAAAHHSQDLFLFDFGKGPAEKDYVKVNEASAYQNGKGYGFSRAGNAVCKKTQKKEALKKDYCVVNRTAFLAVLSPGEYRVTVFASSRGELKLYAEGEEMGTIPAGAKGSSAEKAFTVTVEDGRLDLEWKGPQPKVYAVEISKVYRFDFGDGPLASGFIPIDAQSAYTPLKGYGFDDTTKVTCTDRGIADPLRSDFCIPDGTAFTVDLPDGQYHVRLITGDARAKTNMDVRANGMIQLYSFGAEAGGYNEKTFPIHISGGRLSIQALAARTAPRLNALVLTKTAYHVTDDKTTVFLAGDSTVSDYEPGYAPMAGWGQFLGGYFSDEIVIDNQAKRARSAKSFVDERSLDTILNRMKRGDYLLIQFGINDAGQDPARHTDPYTTFQEYLRTYINKAREKGGRPVLVTSQSKRTYDEKGVFYNSIGEYPNAMRQLGREMNVPVLDLNKKSIDYYNEIGVEATKNVFMFLEPGESPNYPDGILGQGACSRVRRQPIGKARNRRNRRYEHVSAETFAQEIRCRESRSPVLPFAIPYRKGERGRWEKKTYMQQLNAFGR</sequence>
<feature type="domain" description="SGNH hydrolase-type esterase" evidence="4">
    <location>
        <begin position="326"/>
        <end position="474"/>
    </location>
</feature>
<dbReference type="SUPFAM" id="SSF49785">
    <property type="entry name" value="Galactose-binding domain-like"/>
    <property type="match status" value="2"/>
</dbReference>
<comment type="caution">
    <text evidence="6">The sequence shown here is derived from an EMBL/GenBank/DDBJ whole genome shotgun (WGS) entry which is preliminary data.</text>
</comment>
<dbReference type="InterPro" id="IPR013830">
    <property type="entry name" value="SGNH_hydro"/>
</dbReference>
<dbReference type="PANTHER" id="PTHR43695">
    <property type="entry name" value="PUTATIVE (AFU_ORTHOLOGUE AFUA_2G17250)-RELATED"/>
    <property type="match status" value="1"/>
</dbReference>
<evidence type="ECO:0000256" key="2">
    <source>
        <dbReference type="ARBA" id="ARBA00022801"/>
    </source>
</evidence>
<feature type="domain" description="Beta-agarase/YXIM esterase-like galactose-binding" evidence="5">
    <location>
        <begin position="40"/>
        <end position="155"/>
    </location>
</feature>
<dbReference type="SUPFAM" id="SSF52266">
    <property type="entry name" value="SGNH hydrolase"/>
    <property type="match status" value="1"/>
</dbReference>
<dbReference type="AlphaFoldDB" id="A0AAW6K8V5"/>
<evidence type="ECO:0000313" key="7">
    <source>
        <dbReference type="Proteomes" id="UP001216709"/>
    </source>
</evidence>
<dbReference type="GO" id="GO:0016787">
    <property type="term" value="F:hydrolase activity"/>
    <property type="evidence" value="ECO:0007669"/>
    <property type="project" value="UniProtKB-KW"/>
</dbReference>
<organism evidence="6 7">
    <name type="scientific">Bacillus paralicheniformis</name>
    <dbReference type="NCBI Taxonomy" id="1648923"/>
    <lineage>
        <taxon>Bacteria</taxon>
        <taxon>Bacillati</taxon>
        <taxon>Bacillota</taxon>
        <taxon>Bacilli</taxon>
        <taxon>Bacillales</taxon>
        <taxon>Bacillaceae</taxon>
        <taxon>Bacillus</taxon>
    </lineage>
</organism>
<dbReference type="Proteomes" id="UP001216709">
    <property type="component" value="Unassembled WGS sequence"/>
</dbReference>
<dbReference type="CDD" id="cd01821">
    <property type="entry name" value="Rhamnogalacturan_acetylesterase_like"/>
    <property type="match status" value="1"/>
</dbReference>
<dbReference type="InterPro" id="IPR049033">
    <property type="entry name" value="AGA-YXIM_GBD"/>
</dbReference>
<comment type="similarity">
    <text evidence="1">Belongs to the 'GDSL' lipolytic enzyme family.</text>
</comment>
<dbReference type="EMBL" id="JARAFO010000003">
    <property type="protein sequence ID" value="MDE1451099.1"/>
    <property type="molecule type" value="Genomic_DNA"/>
</dbReference>
<feature type="domain" description="Beta-agarase/YXIM esterase-like galactose-binding" evidence="5">
    <location>
        <begin position="173"/>
        <end position="296"/>
    </location>
</feature>
<proteinExistence type="inferred from homology"/>
<feature type="signal peptide" evidence="3">
    <location>
        <begin position="1"/>
        <end position="20"/>
    </location>
</feature>
<evidence type="ECO:0000256" key="3">
    <source>
        <dbReference type="SAM" id="SignalP"/>
    </source>
</evidence>
<dbReference type="InterPro" id="IPR037459">
    <property type="entry name" value="RhgT-like"/>
</dbReference>
<evidence type="ECO:0000259" key="4">
    <source>
        <dbReference type="Pfam" id="PF13472"/>
    </source>
</evidence>
<evidence type="ECO:0000259" key="5">
    <source>
        <dbReference type="Pfam" id="PF21254"/>
    </source>
</evidence>
<protein>
    <submittedName>
        <fullName evidence="6">Rhamnogalacturonan acetylesterase</fullName>
    </submittedName>
</protein>
<keyword evidence="3" id="KW-0732">Signal</keyword>
<dbReference type="Pfam" id="PF21254">
    <property type="entry name" value="AGA-YXIM_GBD"/>
    <property type="match status" value="2"/>
</dbReference>
<dbReference type="InterPro" id="IPR036514">
    <property type="entry name" value="SGNH_hydro_sf"/>
</dbReference>
<accession>A0AAW6K8V5</accession>
<reference evidence="6" key="1">
    <citation type="submission" date="2022-12" db="EMBL/GenBank/DDBJ databases">
        <title>Draft Genome Sequences of Bacillus licheniformis and Bacillus paralicheniformis strains isolated from Irish skim milk powders.</title>
        <authorList>
            <person name="Lourenco A."/>
            <person name="Li F."/>
            <person name="Geraldine D."/>
            <person name="Tobin J.T."/>
            <person name="Butler F."/>
            <person name="Jordan K."/>
            <person name="Obrien T."/>
        </authorList>
    </citation>
    <scope>NUCLEOTIDE SEQUENCE</scope>
    <source>
        <strain evidence="6">3370</strain>
    </source>
</reference>
<dbReference type="Gene3D" id="3.40.50.1110">
    <property type="entry name" value="SGNH hydrolase"/>
    <property type="match status" value="1"/>
</dbReference>
<feature type="chain" id="PRO_5043319380" evidence="3">
    <location>
        <begin position="21"/>
        <end position="582"/>
    </location>
</feature>
<dbReference type="PANTHER" id="PTHR43695:SF1">
    <property type="entry name" value="RHAMNOGALACTURONAN ACETYLESTERASE"/>
    <property type="match status" value="1"/>
</dbReference>
<dbReference type="RefSeq" id="WP_274685444.1">
    <property type="nucleotide sequence ID" value="NZ_JARAFO010000003.1"/>
</dbReference>
<dbReference type="Gene3D" id="2.60.120.430">
    <property type="entry name" value="Galactose-binding lectin"/>
    <property type="match status" value="2"/>
</dbReference>
<name>A0AAW6K8V5_9BACI</name>
<keyword evidence="2" id="KW-0378">Hydrolase</keyword>
<gene>
    <name evidence="6" type="ORF">PVN32_02790</name>
</gene>
<dbReference type="InterPro" id="IPR008979">
    <property type="entry name" value="Galactose-bd-like_sf"/>
</dbReference>
<evidence type="ECO:0000313" key="6">
    <source>
        <dbReference type="EMBL" id="MDE1451099.1"/>
    </source>
</evidence>